<reference evidence="3" key="1">
    <citation type="submission" date="2011-06" db="EMBL/GenBank/DDBJ databases">
        <title>Complete genome sequence of Paenibacillus mucilaginosus KNP414.</title>
        <authorList>
            <person name="Wang J."/>
            <person name="Hu S."/>
            <person name="Hu X."/>
            <person name="Zhang B."/>
            <person name="Dong D."/>
            <person name="Zhang S."/>
            <person name="Zhao K."/>
            <person name="Wu D."/>
        </authorList>
    </citation>
    <scope>NUCLEOTIDE SEQUENCE [LARGE SCALE GENOMIC DNA]</scope>
    <source>
        <strain evidence="3">KNP414</strain>
    </source>
</reference>
<gene>
    <name evidence="2" type="ordered locus">KNP414_05133</name>
</gene>
<accession>F8F9G8</accession>
<dbReference type="PATRIC" id="fig|1036673.3.peg.4748"/>
<protein>
    <submittedName>
        <fullName evidence="2">Uncharacterized protein</fullName>
    </submittedName>
</protein>
<feature type="region of interest" description="Disordered" evidence="1">
    <location>
        <begin position="123"/>
        <end position="142"/>
    </location>
</feature>
<dbReference type="HOGENOM" id="CLU_009152_1_1_9"/>
<dbReference type="Pfam" id="PF18934">
    <property type="entry name" value="DUF5682"/>
    <property type="match status" value="1"/>
</dbReference>
<reference evidence="2 3" key="2">
    <citation type="journal article" date="2013" name="Genome Announc.">
        <title>Genome Sequence of Growth-Improving Paenibacillus mucilaginosus Strain KNP414.</title>
        <authorList>
            <person name="Lu J.J."/>
            <person name="Wang J.F."/>
            <person name="Hu X.F."/>
        </authorList>
    </citation>
    <scope>NUCLEOTIDE SEQUENCE [LARGE SCALE GENOMIC DNA]</scope>
    <source>
        <strain evidence="2 3">KNP414</strain>
    </source>
</reference>
<name>F8F9G8_PAEMK</name>
<dbReference type="InterPro" id="IPR043737">
    <property type="entry name" value="DUF5682"/>
</dbReference>
<dbReference type="Proteomes" id="UP000006620">
    <property type="component" value="Chromosome"/>
</dbReference>
<proteinExistence type="predicted"/>
<sequence length="789" mass="86760">MSPAPAQRMKDIHIFGIRHLSPAGSYHLRRLLDEVKPLAVLVEGPSDATGLIPGLVRTGVKPPVALLAYTDRVPVRTLLFPFAAYSPEYQALLWAAEQGARAEFIDLPTTASVPLYALRREQGPAAGGEPADASAAEDPAAAADRRHDFYRRGRSLYQQAAELAGEPDYESYWERYFEHQGGTEGYRQAIARFSAEMRGLLQDEEREADPYEASVNAVREAYMRRRIKAVMEEGIPAERIVVVVGAYHVSGLDAALPPMSDRELKKLPAVSTKLTLMPYSYYRLSSHSGYGAGNPAPAYFELMWDGLLQDDLGGLPARYLAGIAGRLRESGTYRSTASVIEAVRLAGALASLRGAAQPTWSELRDAAVVAFGYGELSPVAEALAHADIGTRIGELPEGVSQTPVQDDMNRHLKRLKLEKYKSAVAADLELDLRENRRVKTEEAAFLDLSRSTFLHRLRLLEVPFAARKRVRQDAATWAEHWVLQWTPEAEIRIVESTLKGETIELACAFVLAERLEHCTDLAEASAIIEDACVCGLPEAMEAGRITLQALAAEAGSFGPIASAVSKLSVLIGYGDLRRVRTESLQPLLSQLFLRGALLLTDAAACSEEAAGDILSAMNAMHRVSQDHAELVNDAEWVRGLWELASRDDRNAKLSGYAFAILLERGLVTSEQCSQEVSRRLSPGIPADLGAGWFEGLSMRNRYALLSRSDLWAQLDEYIGSLEPEPFRRSLVFLRRAFGAFEPREKAAVADLLGMLWGSDAAAGEQLQEPLTEEERGMLSELNEYDFGDF</sequence>
<dbReference type="KEGG" id="pms:KNP414_05133"/>
<evidence type="ECO:0000313" key="3">
    <source>
        <dbReference type="Proteomes" id="UP000006620"/>
    </source>
</evidence>
<organism evidence="2 3">
    <name type="scientific">Paenibacillus mucilaginosus (strain KNP414)</name>
    <dbReference type="NCBI Taxonomy" id="1036673"/>
    <lineage>
        <taxon>Bacteria</taxon>
        <taxon>Bacillati</taxon>
        <taxon>Bacillota</taxon>
        <taxon>Bacilli</taxon>
        <taxon>Bacillales</taxon>
        <taxon>Paenibacillaceae</taxon>
        <taxon>Paenibacillus</taxon>
    </lineage>
</organism>
<evidence type="ECO:0000313" key="2">
    <source>
        <dbReference type="EMBL" id="AEI43657.1"/>
    </source>
</evidence>
<dbReference type="RefSeq" id="WP_013918810.1">
    <property type="nucleotide sequence ID" value="NC_015690.1"/>
</dbReference>
<dbReference type="EMBL" id="CP002869">
    <property type="protein sequence ID" value="AEI43657.1"/>
    <property type="molecule type" value="Genomic_DNA"/>
</dbReference>
<evidence type="ECO:0000256" key="1">
    <source>
        <dbReference type="SAM" id="MobiDB-lite"/>
    </source>
</evidence>
<dbReference type="AlphaFoldDB" id="F8F9G8"/>